<dbReference type="HOGENOM" id="CLU_3413166_0_0_1"/>
<evidence type="ECO:0000313" key="1">
    <source>
        <dbReference type="EMBL" id="EDN93587.1"/>
    </source>
</evidence>
<reference evidence="2" key="1">
    <citation type="journal article" date="2011" name="PLoS Genet.">
        <title>Genomic analysis of the necrotrophic fungal pathogens Sclerotinia sclerotiorum and Botrytis cinerea.</title>
        <authorList>
            <person name="Amselem J."/>
            <person name="Cuomo C.A."/>
            <person name="van Kan J.A."/>
            <person name="Viaud M."/>
            <person name="Benito E.P."/>
            <person name="Couloux A."/>
            <person name="Coutinho P.M."/>
            <person name="de Vries R.P."/>
            <person name="Dyer P.S."/>
            <person name="Fillinger S."/>
            <person name="Fournier E."/>
            <person name="Gout L."/>
            <person name="Hahn M."/>
            <person name="Kohn L."/>
            <person name="Lapalu N."/>
            <person name="Plummer K.M."/>
            <person name="Pradier J.M."/>
            <person name="Quevillon E."/>
            <person name="Sharon A."/>
            <person name="Simon A."/>
            <person name="ten Have A."/>
            <person name="Tudzynski B."/>
            <person name="Tudzynski P."/>
            <person name="Wincker P."/>
            <person name="Andrew M."/>
            <person name="Anthouard V."/>
            <person name="Beever R.E."/>
            <person name="Beffa R."/>
            <person name="Benoit I."/>
            <person name="Bouzid O."/>
            <person name="Brault B."/>
            <person name="Chen Z."/>
            <person name="Choquer M."/>
            <person name="Collemare J."/>
            <person name="Cotton P."/>
            <person name="Danchin E.G."/>
            <person name="Da Silva C."/>
            <person name="Gautier A."/>
            <person name="Giraud C."/>
            <person name="Giraud T."/>
            <person name="Gonzalez C."/>
            <person name="Grossetete S."/>
            <person name="Guldener U."/>
            <person name="Henrissat B."/>
            <person name="Howlett B.J."/>
            <person name="Kodira C."/>
            <person name="Kretschmer M."/>
            <person name="Lappartient A."/>
            <person name="Leroch M."/>
            <person name="Levis C."/>
            <person name="Mauceli E."/>
            <person name="Neuveglise C."/>
            <person name="Oeser B."/>
            <person name="Pearson M."/>
            <person name="Poulain J."/>
            <person name="Poussereau N."/>
            <person name="Quesneville H."/>
            <person name="Rascle C."/>
            <person name="Schumacher J."/>
            <person name="Segurens B."/>
            <person name="Sexton A."/>
            <person name="Silva E."/>
            <person name="Sirven C."/>
            <person name="Soanes D.M."/>
            <person name="Talbot N.J."/>
            <person name="Templeton M."/>
            <person name="Yandava C."/>
            <person name="Yarden O."/>
            <person name="Zeng Q."/>
            <person name="Rollins J.A."/>
            <person name="Lebrun M.H."/>
            <person name="Dickman M."/>
        </authorList>
    </citation>
    <scope>NUCLEOTIDE SEQUENCE [LARGE SCALE GENOMIC DNA]</scope>
    <source>
        <strain evidence="2">ATCC 18683 / 1980 / Ss-1</strain>
    </source>
</reference>
<organism evidence="1 2">
    <name type="scientific">Sclerotinia sclerotiorum (strain ATCC 18683 / 1980 / Ss-1)</name>
    <name type="common">White mold</name>
    <name type="synonym">Whetzelinia sclerotiorum</name>
    <dbReference type="NCBI Taxonomy" id="665079"/>
    <lineage>
        <taxon>Eukaryota</taxon>
        <taxon>Fungi</taxon>
        <taxon>Dikarya</taxon>
        <taxon>Ascomycota</taxon>
        <taxon>Pezizomycotina</taxon>
        <taxon>Leotiomycetes</taxon>
        <taxon>Helotiales</taxon>
        <taxon>Sclerotiniaceae</taxon>
        <taxon>Sclerotinia</taxon>
    </lineage>
</organism>
<sequence length="28" mass="3498">MRSFSQRHLLRWRYPTTGEKRYILPCSD</sequence>
<dbReference type="EMBL" id="CH476633">
    <property type="protein sequence ID" value="EDN93587.1"/>
    <property type="molecule type" value="Genomic_DNA"/>
</dbReference>
<dbReference type="Proteomes" id="UP000001312">
    <property type="component" value="Unassembled WGS sequence"/>
</dbReference>
<name>A7EVU5_SCLS1</name>
<proteinExistence type="predicted"/>
<accession>A7EVU5</accession>
<dbReference type="InParanoid" id="A7EVU5"/>
<dbReference type="AlphaFoldDB" id="A7EVU5"/>
<protein>
    <submittedName>
        <fullName evidence="1">Uncharacterized protein</fullName>
    </submittedName>
</protein>
<gene>
    <name evidence="1" type="ORF">SS1G_09454</name>
</gene>
<keyword evidence="2" id="KW-1185">Reference proteome</keyword>
<evidence type="ECO:0000313" key="2">
    <source>
        <dbReference type="Proteomes" id="UP000001312"/>
    </source>
</evidence>